<dbReference type="InterPro" id="IPR051599">
    <property type="entry name" value="Cell_Envelope_Assoc"/>
</dbReference>
<dbReference type="PANTHER" id="PTHR30336:SF4">
    <property type="entry name" value="ENVELOPE BIOGENESIS FACTOR ELYC"/>
    <property type="match status" value="1"/>
</dbReference>
<dbReference type="Gene3D" id="3.40.50.620">
    <property type="entry name" value="HUPs"/>
    <property type="match status" value="1"/>
</dbReference>
<evidence type="ECO:0000313" key="4">
    <source>
        <dbReference type="Proteomes" id="UP000664414"/>
    </source>
</evidence>
<dbReference type="EMBL" id="JAFKGL010000012">
    <property type="protein sequence ID" value="MBN9412762.1"/>
    <property type="molecule type" value="Genomic_DNA"/>
</dbReference>
<evidence type="ECO:0000256" key="1">
    <source>
        <dbReference type="SAM" id="Phobius"/>
    </source>
</evidence>
<keyword evidence="1" id="KW-1133">Transmembrane helix</keyword>
<feature type="transmembrane region" description="Helical" evidence="1">
    <location>
        <begin position="12"/>
        <end position="32"/>
    </location>
</feature>
<keyword evidence="1" id="KW-0472">Membrane</keyword>
<reference evidence="3" key="1">
    <citation type="submission" date="2021-02" db="EMBL/GenBank/DDBJ databases">
        <title>Thiocyanate and organic carbon inputs drive convergent selection for specific autotrophic Afipia and Thiobacillus strains within complex microbiomes.</title>
        <authorList>
            <person name="Huddy R.J."/>
            <person name="Sachdeva R."/>
            <person name="Kadzinga F."/>
            <person name="Kantor R.S."/>
            <person name="Harrison S.T.L."/>
            <person name="Banfield J.F."/>
        </authorList>
    </citation>
    <scope>NUCLEOTIDE SEQUENCE</scope>
    <source>
        <strain evidence="3">SCN18_10_11_15_R4_P_38_20</strain>
    </source>
</reference>
<gene>
    <name evidence="3" type="ORF">J0H12_02390</name>
</gene>
<feature type="domain" description="DUF218" evidence="2">
    <location>
        <begin position="83"/>
        <end position="246"/>
    </location>
</feature>
<dbReference type="PANTHER" id="PTHR30336">
    <property type="entry name" value="INNER MEMBRANE PROTEIN, PROBABLE PERMEASE"/>
    <property type="match status" value="1"/>
</dbReference>
<dbReference type="Proteomes" id="UP000664414">
    <property type="component" value="Unassembled WGS sequence"/>
</dbReference>
<dbReference type="CDD" id="cd06259">
    <property type="entry name" value="YdcF-like"/>
    <property type="match status" value="1"/>
</dbReference>
<dbReference type="GO" id="GO:0043164">
    <property type="term" value="P:Gram-negative-bacterium-type cell wall biogenesis"/>
    <property type="evidence" value="ECO:0007669"/>
    <property type="project" value="TreeGrafter"/>
</dbReference>
<proteinExistence type="predicted"/>
<dbReference type="GO" id="GO:0005886">
    <property type="term" value="C:plasma membrane"/>
    <property type="evidence" value="ECO:0007669"/>
    <property type="project" value="TreeGrafter"/>
</dbReference>
<name>A0A8J7TU21_9PROT</name>
<keyword evidence="1" id="KW-0812">Transmembrane</keyword>
<evidence type="ECO:0000313" key="3">
    <source>
        <dbReference type="EMBL" id="MBN9412762.1"/>
    </source>
</evidence>
<comment type="caution">
    <text evidence="3">The sequence shown here is derived from an EMBL/GenBank/DDBJ whole genome shotgun (WGS) entry which is preliminary data.</text>
</comment>
<feature type="transmembrane region" description="Helical" evidence="1">
    <location>
        <begin position="44"/>
        <end position="63"/>
    </location>
</feature>
<accession>A0A8J7TU21</accession>
<evidence type="ECO:0000259" key="2">
    <source>
        <dbReference type="Pfam" id="PF02698"/>
    </source>
</evidence>
<dbReference type="Pfam" id="PF02698">
    <property type="entry name" value="DUF218"/>
    <property type="match status" value="1"/>
</dbReference>
<dbReference type="InterPro" id="IPR003848">
    <property type="entry name" value="DUF218"/>
</dbReference>
<organism evidence="3 4">
    <name type="scientific">Candidatus Paracaedimonas acanthamoebae</name>
    <dbReference type="NCBI Taxonomy" id="244581"/>
    <lineage>
        <taxon>Bacteria</taxon>
        <taxon>Pseudomonadati</taxon>
        <taxon>Pseudomonadota</taxon>
        <taxon>Alphaproteobacteria</taxon>
        <taxon>Holosporales</taxon>
        <taxon>Caedimonadaceae</taxon>
        <taxon>Candidatus Paracaedimonas</taxon>
    </lineage>
</organism>
<dbReference type="GO" id="GO:0000270">
    <property type="term" value="P:peptidoglycan metabolic process"/>
    <property type="evidence" value="ECO:0007669"/>
    <property type="project" value="TreeGrafter"/>
</dbReference>
<sequence length="264" mass="30292">MLYDLLYNVFSYIINFDVILFVLIMLGVNLLATRWSSWGRRILFVTEFVLVIMVFLPFGQWSATFLENRFQQPSQISADAKGLILLGGSLDMPVSNARNMASYNQAGGRMIQFIELALQYPHLPLLFSGGGHQLVGKETEASFAKEAFERLGVDMRRVTLEDKSKNTIENAQFSHEIIKPNPEDKWVLVTSAIHMPRAVALFKKAGWNVIPYPVDYHTRGDYSWSFNLSIYRGFHAWWNSMREWAGLVTGYLFGYTNEFLPKPE</sequence>
<dbReference type="InterPro" id="IPR014729">
    <property type="entry name" value="Rossmann-like_a/b/a_fold"/>
</dbReference>
<protein>
    <submittedName>
        <fullName evidence="3">YdcF family protein</fullName>
    </submittedName>
</protein>
<dbReference type="AlphaFoldDB" id="A0A8J7TU21"/>